<comment type="caution">
    <text evidence="2">The sequence shown here is derived from an EMBL/GenBank/DDBJ whole genome shotgun (WGS) entry which is preliminary data.</text>
</comment>
<evidence type="ECO:0000256" key="1">
    <source>
        <dbReference type="SAM" id="MobiDB-lite"/>
    </source>
</evidence>
<evidence type="ECO:0000313" key="3">
    <source>
        <dbReference type="Proteomes" id="UP001140562"/>
    </source>
</evidence>
<dbReference type="AlphaFoldDB" id="A0A9W8WXV5"/>
<dbReference type="Proteomes" id="UP001140562">
    <property type="component" value="Unassembled WGS sequence"/>
</dbReference>
<feature type="region of interest" description="Disordered" evidence="1">
    <location>
        <begin position="528"/>
        <end position="571"/>
    </location>
</feature>
<feature type="compositionally biased region" description="Polar residues" evidence="1">
    <location>
        <begin position="506"/>
        <end position="516"/>
    </location>
</feature>
<reference evidence="2" key="1">
    <citation type="submission" date="2022-10" db="EMBL/GenBank/DDBJ databases">
        <title>Tapping the CABI collections for fungal endophytes: first genome assemblies for Collariella, Neodidymelliopsis, Ascochyta clinopodiicola, Didymella pomorum, Didymosphaeria variabile, Neocosmospora piperis and Neocucurbitaria cava.</title>
        <authorList>
            <person name="Hill R."/>
        </authorList>
    </citation>
    <scope>NUCLEOTIDE SEQUENCE</scope>
    <source>
        <strain evidence="2">IMI 360193</strain>
    </source>
</reference>
<feature type="region of interest" description="Disordered" evidence="1">
    <location>
        <begin position="855"/>
        <end position="889"/>
    </location>
</feature>
<protein>
    <submittedName>
        <fullName evidence="2">Uncharacterized protein</fullName>
    </submittedName>
</protein>
<feature type="region of interest" description="Disordered" evidence="1">
    <location>
        <begin position="789"/>
        <end position="818"/>
    </location>
</feature>
<keyword evidence="3" id="KW-1185">Reference proteome</keyword>
<feature type="compositionally biased region" description="Basic and acidic residues" evidence="1">
    <location>
        <begin position="434"/>
        <end position="449"/>
    </location>
</feature>
<dbReference type="OrthoDB" id="3683952at2759"/>
<feature type="compositionally biased region" description="Polar residues" evidence="1">
    <location>
        <begin position="214"/>
        <end position="234"/>
    </location>
</feature>
<feature type="compositionally biased region" description="Polar residues" evidence="1">
    <location>
        <begin position="789"/>
        <end position="802"/>
    </location>
</feature>
<organism evidence="2 3">
    <name type="scientific">Didymella glomerata</name>
    <dbReference type="NCBI Taxonomy" id="749621"/>
    <lineage>
        <taxon>Eukaryota</taxon>
        <taxon>Fungi</taxon>
        <taxon>Dikarya</taxon>
        <taxon>Ascomycota</taxon>
        <taxon>Pezizomycotina</taxon>
        <taxon>Dothideomycetes</taxon>
        <taxon>Pleosporomycetidae</taxon>
        <taxon>Pleosporales</taxon>
        <taxon>Pleosporineae</taxon>
        <taxon>Didymellaceae</taxon>
        <taxon>Didymella</taxon>
    </lineage>
</organism>
<feature type="region of interest" description="Disordered" evidence="1">
    <location>
        <begin position="203"/>
        <end position="239"/>
    </location>
</feature>
<accession>A0A9W8WXV5</accession>
<proteinExistence type="predicted"/>
<name>A0A9W8WXV5_9PLEO</name>
<sequence length="976" mass="107798">MFRQRSARPSRGERHETPIQAVQRDVQRLGLQDVLSSFPIPDSFHFNKARKNGHDTIMLFLGNRPSLNGSTSQAWARIVSQSERKDLRPPLLFYDHELNGTRTIQYPRSASSLLRKATLLLPPFCFLQHDLIDEATNVREMLSAIILYLAAATEVDASAWRWDKFGDSLIHALRYIDTRSAFHEWRHRHKLAALAQSDTVEDVEKAQAGLGQDTHASQPRNPATEDSNTVSATPKGQYLGGTVRSRGSYIAITANTSLEKLKKELGDRKFRMLDQIPPKPMTISQHDIGGTLFPFRMFVGTAVYQETGELINIYAYIDYDEGKTSMYFMSHDKTGLEQIYDVNDMREGVDLVQPLEYLNNLKKVSYKNDAKSARTAKLRSLVSYYFFLAENQGLISSPGIDVHEAFGKRLCAVCKELGMGKWGNDDDGGSGEGQDEHRKDAGVDRETRSITRRAHKPAITDTMGSPEEEIDTESPRGVRLRTQSAVPSDIVKSKSIEQNEDMPDQDSPTHQVSSTNIADTTTLELELRPSSQNAHEDPPGLSGSELMDTSNSPSHIEPAKAGLSVEQTMRSRSPRTSAALDLSGYKRSTALPALLVSTPNTAAEIAHSGSVHARASAAIDTDRENTSHVSVNRKFLVDAADLRSRKPPVRAEVISTFDASSEDLRRLVTRNESTFGNLRQIAEETVDSRSPVGATALVNTRRHVKSEDGGIDLDQFVSRSISYVRSVGSRYGRDVAPATDSAEDVEIGVKDTLDWALFGREACFPSNTRPPMTGFLFDPLSVHRTTTARAKSEQIQIPQPNDDQVEEGSEHVSSLPAPTPTAFLVSSIDAKKSITVCIDNDLQLNGSVQNLLAAQIGGNRPPTPEGSAERDLKSQAESTEPARTAPQAPSALEAIFISDDEDEHLVLPAPRSVIDRTPEARNCVRQTIVDLTQLSSSPRGKKRKSLGPIYLFDSENDVIAMTDGSEWRQKSRGRQK</sequence>
<gene>
    <name evidence="2" type="ORF">N0V87_005773</name>
</gene>
<dbReference type="EMBL" id="JAPEUV010000055">
    <property type="protein sequence ID" value="KAJ4335917.1"/>
    <property type="molecule type" value="Genomic_DNA"/>
</dbReference>
<feature type="region of interest" description="Disordered" evidence="1">
    <location>
        <begin position="424"/>
        <end position="516"/>
    </location>
</feature>
<evidence type="ECO:0000313" key="2">
    <source>
        <dbReference type="EMBL" id="KAJ4335917.1"/>
    </source>
</evidence>